<dbReference type="CDD" id="cd17546">
    <property type="entry name" value="REC_hyHK_CKI1_RcsC-like"/>
    <property type="match status" value="1"/>
</dbReference>
<dbReference type="InterPro" id="IPR001789">
    <property type="entry name" value="Sig_transdc_resp-reg_receiver"/>
</dbReference>
<dbReference type="PANTHER" id="PTHR44591">
    <property type="entry name" value="STRESS RESPONSE REGULATOR PROTEIN 1"/>
    <property type="match status" value="1"/>
</dbReference>
<sequence length="228" mass="25026">MEPTILLVDDVRLFLEMQKEFLESAAVRVVTARNGREALECIGKRRPDLVFMDIEMPEMDGIECCRTIKSTPQLADLPVVMITAKGDEVSQKRCHDAGCDDFLTKPLNRTRFLEAAGRFLRGLDRRARRSAVSLPVTVRCRGSEVAGWVMNLSAGGAFVAAPCLAEVGRSVELTFQLPGGALQEFRAKVVWTQAAEGSKAGFGVSFVLLPDQIRRTLEGYLKTGGHLA</sequence>
<feature type="domain" description="Response regulatory" evidence="3">
    <location>
        <begin position="4"/>
        <end position="120"/>
    </location>
</feature>
<keyword evidence="1 2" id="KW-0597">Phosphoprotein</keyword>
<dbReference type="SUPFAM" id="SSF141371">
    <property type="entry name" value="PilZ domain-like"/>
    <property type="match status" value="1"/>
</dbReference>
<dbReference type="RefSeq" id="WP_183353855.1">
    <property type="nucleotide sequence ID" value="NZ_BLXX01000003.1"/>
</dbReference>
<reference evidence="5" key="1">
    <citation type="submission" date="2020-06" db="EMBL/GenBank/DDBJ databases">
        <title>Draft genomic sequence of Geomonas sp. Red330.</title>
        <authorList>
            <person name="Itoh H."/>
            <person name="Zhenxing X."/>
            <person name="Ushijima N."/>
            <person name="Masuda Y."/>
            <person name="Shiratori Y."/>
            <person name="Senoo K."/>
        </authorList>
    </citation>
    <scope>NUCLEOTIDE SEQUENCE [LARGE SCALE GENOMIC DNA]</scope>
    <source>
        <strain evidence="5">Red330</strain>
    </source>
</reference>
<dbReference type="GO" id="GO:0035438">
    <property type="term" value="F:cyclic-di-GMP binding"/>
    <property type="evidence" value="ECO:0007669"/>
    <property type="project" value="InterPro"/>
</dbReference>
<dbReference type="SUPFAM" id="SSF52172">
    <property type="entry name" value="CheY-like"/>
    <property type="match status" value="1"/>
</dbReference>
<evidence type="ECO:0000256" key="2">
    <source>
        <dbReference type="PROSITE-ProRule" id="PRU00169"/>
    </source>
</evidence>
<feature type="modified residue" description="4-aspartylphosphate" evidence="2">
    <location>
        <position position="53"/>
    </location>
</feature>
<organism evidence="4 5">
    <name type="scientific">Geomonas silvestris</name>
    <dbReference type="NCBI Taxonomy" id="2740184"/>
    <lineage>
        <taxon>Bacteria</taxon>
        <taxon>Pseudomonadati</taxon>
        <taxon>Thermodesulfobacteriota</taxon>
        <taxon>Desulfuromonadia</taxon>
        <taxon>Geobacterales</taxon>
        <taxon>Geobacteraceae</taxon>
        <taxon>Geomonas</taxon>
    </lineage>
</organism>
<name>A0A6V8MGA0_9BACT</name>
<proteinExistence type="predicted"/>
<evidence type="ECO:0000313" key="5">
    <source>
        <dbReference type="Proteomes" id="UP000556026"/>
    </source>
</evidence>
<dbReference type="Gene3D" id="2.40.10.220">
    <property type="entry name" value="predicted glycosyltransferase like domains"/>
    <property type="match status" value="1"/>
</dbReference>
<dbReference type="GO" id="GO:0000160">
    <property type="term" value="P:phosphorelay signal transduction system"/>
    <property type="evidence" value="ECO:0007669"/>
    <property type="project" value="InterPro"/>
</dbReference>
<dbReference type="Gene3D" id="3.40.50.2300">
    <property type="match status" value="1"/>
</dbReference>
<dbReference type="InterPro" id="IPR011006">
    <property type="entry name" value="CheY-like_superfamily"/>
</dbReference>
<dbReference type="SMART" id="SM00448">
    <property type="entry name" value="REC"/>
    <property type="match status" value="1"/>
</dbReference>
<dbReference type="Pfam" id="PF07238">
    <property type="entry name" value="PilZ"/>
    <property type="match status" value="1"/>
</dbReference>
<dbReference type="InterPro" id="IPR009875">
    <property type="entry name" value="PilZ_domain"/>
</dbReference>
<keyword evidence="5" id="KW-1185">Reference proteome</keyword>
<evidence type="ECO:0000256" key="1">
    <source>
        <dbReference type="ARBA" id="ARBA00022553"/>
    </source>
</evidence>
<evidence type="ECO:0000313" key="4">
    <source>
        <dbReference type="EMBL" id="GFO59005.1"/>
    </source>
</evidence>
<gene>
    <name evidence="4" type="ORF">GMST_13300</name>
</gene>
<accession>A0A6V8MGA0</accession>
<dbReference type="Pfam" id="PF00072">
    <property type="entry name" value="Response_reg"/>
    <property type="match status" value="1"/>
</dbReference>
<evidence type="ECO:0000259" key="3">
    <source>
        <dbReference type="PROSITE" id="PS50110"/>
    </source>
</evidence>
<protein>
    <submittedName>
        <fullName evidence="4">Two-component system response regulator</fullName>
    </submittedName>
</protein>
<dbReference type="AlphaFoldDB" id="A0A6V8MGA0"/>
<dbReference type="PROSITE" id="PS50110">
    <property type="entry name" value="RESPONSE_REGULATORY"/>
    <property type="match status" value="1"/>
</dbReference>
<dbReference type="EMBL" id="BLXX01000003">
    <property type="protein sequence ID" value="GFO59005.1"/>
    <property type="molecule type" value="Genomic_DNA"/>
</dbReference>
<dbReference type="InterPro" id="IPR050595">
    <property type="entry name" value="Bact_response_regulator"/>
</dbReference>
<dbReference type="PANTHER" id="PTHR44591:SF20">
    <property type="entry name" value="PROTEIN PILH"/>
    <property type="match status" value="1"/>
</dbReference>
<comment type="caution">
    <text evidence="4">The sequence shown here is derived from an EMBL/GenBank/DDBJ whole genome shotgun (WGS) entry which is preliminary data.</text>
</comment>
<dbReference type="Proteomes" id="UP000556026">
    <property type="component" value="Unassembled WGS sequence"/>
</dbReference>